<keyword evidence="3" id="KW-1185">Reference proteome</keyword>
<dbReference type="EMBL" id="LDSL01000094">
    <property type="protein sequence ID" value="KTT19309.1"/>
    <property type="molecule type" value="Genomic_DNA"/>
</dbReference>
<dbReference type="AlphaFoldDB" id="A0A147GSE0"/>
<evidence type="ECO:0000313" key="3">
    <source>
        <dbReference type="Proteomes" id="UP000072741"/>
    </source>
</evidence>
<feature type="chain" id="PRO_5007546624" description="Lipoprotein" evidence="1">
    <location>
        <begin position="17"/>
        <end position="254"/>
    </location>
</feature>
<proteinExistence type="predicted"/>
<keyword evidence="1" id="KW-0732">Signal</keyword>
<protein>
    <recommendedName>
        <fullName evidence="4">Lipoprotein</fullName>
    </recommendedName>
</protein>
<evidence type="ECO:0000256" key="1">
    <source>
        <dbReference type="SAM" id="SignalP"/>
    </source>
</evidence>
<evidence type="ECO:0000313" key="2">
    <source>
        <dbReference type="EMBL" id="KTT19309.1"/>
    </source>
</evidence>
<reference evidence="2 3" key="1">
    <citation type="journal article" date="2016" name="Front. Microbiol.">
        <title>Genomic Resource of Rice Seed Associated Bacteria.</title>
        <authorList>
            <person name="Midha S."/>
            <person name="Bansal K."/>
            <person name="Sharma S."/>
            <person name="Kumar N."/>
            <person name="Patil P.P."/>
            <person name="Chaudhry V."/>
            <person name="Patil P.B."/>
        </authorList>
    </citation>
    <scope>NUCLEOTIDE SEQUENCE [LARGE SCALE GENOMIC DNA]</scope>
    <source>
        <strain evidence="2 3">NS331</strain>
    </source>
</reference>
<feature type="signal peptide" evidence="1">
    <location>
        <begin position="1"/>
        <end position="16"/>
    </location>
</feature>
<dbReference type="OrthoDB" id="7202514at2"/>
<sequence>MWIGGVLLGLANTALAACDSGLAERMQAALQPRRVLDHDLAACKTWPTVIGRNVVVLPLQHAVSDRGARSLDVELLVVQRPDNGNTERDKVVARLFLPELLVEDADLRIQDVQLDTGRYLLANGERAFGLRVSYQRQDPARPYAAETLRLFVLDRKNTLRPAMDELVMRRDSGEWDLACQGRFEELRTQLTPQPVPRNGSGWAGLEVRRSLVVRHRAPDESGQCSEHAGAPRYTTVTLQAHDGRYAIPPALRGP</sequence>
<evidence type="ECO:0008006" key="4">
    <source>
        <dbReference type="Google" id="ProtNLM"/>
    </source>
</evidence>
<organism evidence="2 3">
    <name type="scientific">Pseudacidovorax intermedius</name>
    <dbReference type="NCBI Taxonomy" id="433924"/>
    <lineage>
        <taxon>Bacteria</taxon>
        <taxon>Pseudomonadati</taxon>
        <taxon>Pseudomonadota</taxon>
        <taxon>Betaproteobacteria</taxon>
        <taxon>Burkholderiales</taxon>
        <taxon>Comamonadaceae</taxon>
        <taxon>Pseudacidovorax</taxon>
    </lineage>
</organism>
<comment type="caution">
    <text evidence="2">The sequence shown here is derived from an EMBL/GenBank/DDBJ whole genome shotgun (WGS) entry which is preliminary data.</text>
</comment>
<dbReference type="Proteomes" id="UP000072741">
    <property type="component" value="Unassembled WGS sequence"/>
</dbReference>
<gene>
    <name evidence="2" type="ORF">NS331_14810</name>
</gene>
<accession>A0A147GSE0</accession>
<dbReference type="PATRIC" id="fig|433924.3.peg.5130"/>
<name>A0A147GSE0_9BURK</name>